<keyword evidence="3" id="KW-0436">Ligase</keyword>
<evidence type="ECO:0000256" key="2">
    <source>
        <dbReference type="HAMAP-Rule" id="MF_01940"/>
    </source>
</evidence>
<comment type="similarity">
    <text evidence="2">Belongs to the 2H phosphoesterase superfamily. ThpR family.</text>
</comment>
<dbReference type="Gene3D" id="3.90.1140.10">
    <property type="entry name" value="Cyclic phosphodiesterase"/>
    <property type="match status" value="1"/>
</dbReference>
<evidence type="ECO:0000256" key="1">
    <source>
        <dbReference type="ARBA" id="ARBA00022801"/>
    </source>
</evidence>
<dbReference type="AlphaFoldDB" id="A0A7W6DRA6"/>
<dbReference type="PANTHER" id="PTHR35561">
    <property type="entry name" value="RNA 2',3'-CYCLIC PHOSPHODIESTERASE"/>
    <property type="match status" value="1"/>
</dbReference>
<keyword evidence="1 2" id="KW-0378">Hydrolase</keyword>
<dbReference type="GO" id="GO:0004113">
    <property type="term" value="F:2',3'-cyclic-nucleotide 3'-phosphodiesterase activity"/>
    <property type="evidence" value="ECO:0007669"/>
    <property type="project" value="InterPro"/>
</dbReference>
<dbReference type="InterPro" id="IPR004175">
    <property type="entry name" value="RNA_CPDase"/>
</dbReference>
<dbReference type="EC" id="3.1.4.58" evidence="2"/>
<keyword evidence="4" id="KW-1185">Reference proteome</keyword>
<name>A0A7W6DRA6_9RHOB</name>
<sequence length="174" mass="18539">MRLFIALTLPPETRAALTDLQAQLPIGRPVPEENLHLTLAFLGDQPEQIAQALHEGLETLRAPQIPLTLSGAALLGGRDGQVVGLEVDGDAPLMELYDRVRSRLRGAGLTLERRRFRPHVTLARLKGGANASGALAALAGARMPTAVCTNFALFQSHLNSDGAVHELLGSYPLG</sequence>
<dbReference type="NCBIfam" id="TIGR02258">
    <property type="entry name" value="2_5_ligase"/>
    <property type="match status" value="1"/>
</dbReference>
<evidence type="ECO:0000313" key="4">
    <source>
        <dbReference type="Proteomes" id="UP000541426"/>
    </source>
</evidence>
<comment type="caution">
    <text evidence="3">The sequence shown here is derived from an EMBL/GenBank/DDBJ whole genome shotgun (WGS) entry which is preliminary data.</text>
</comment>
<organism evidence="3 4">
    <name type="scientific">Sagittula marina</name>
    <dbReference type="NCBI Taxonomy" id="943940"/>
    <lineage>
        <taxon>Bacteria</taxon>
        <taxon>Pseudomonadati</taxon>
        <taxon>Pseudomonadota</taxon>
        <taxon>Alphaproteobacteria</taxon>
        <taxon>Rhodobacterales</taxon>
        <taxon>Roseobacteraceae</taxon>
        <taxon>Sagittula</taxon>
    </lineage>
</organism>
<comment type="catalytic activity">
    <reaction evidence="2">
        <text>a 3'-end 2',3'-cyclophospho-ribonucleotide-RNA + H2O = a 3'-end 2'-phospho-ribonucleotide-RNA + H(+)</text>
        <dbReference type="Rhea" id="RHEA:11828"/>
        <dbReference type="Rhea" id="RHEA-COMP:10464"/>
        <dbReference type="Rhea" id="RHEA-COMP:17353"/>
        <dbReference type="ChEBI" id="CHEBI:15377"/>
        <dbReference type="ChEBI" id="CHEBI:15378"/>
        <dbReference type="ChEBI" id="CHEBI:83064"/>
        <dbReference type="ChEBI" id="CHEBI:173113"/>
        <dbReference type="EC" id="3.1.4.58"/>
    </reaction>
</comment>
<dbReference type="EMBL" id="JACIEJ010000012">
    <property type="protein sequence ID" value="MBB3987756.1"/>
    <property type="molecule type" value="Genomic_DNA"/>
</dbReference>
<feature type="short sequence motif" description="HXTX 2" evidence="2">
    <location>
        <begin position="119"/>
        <end position="122"/>
    </location>
</feature>
<evidence type="ECO:0000313" key="3">
    <source>
        <dbReference type="EMBL" id="MBB3987756.1"/>
    </source>
</evidence>
<reference evidence="3 4" key="1">
    <citation type="submission" date="2020-08" db="EMBL/GenBank/DDBJ databases">
        <title>Genomic Encyclopedia of Type Strains, Phase IV (KMG-IV): sequencing the most valuable type-strain genomes for metagenomic binning, comparative biology and taxonomic classification.</title>
        <authorList>
            <person name="Goeker M."/>
        </authorList>
    </citation>
    <scope>NUCLEOTIDE SEQUENCE [LARGE SCALE GENOMIC DNA]</scope>
    <source>
        <strain evidence="3 4">DSM 102235</strain>
    </source>
</reference>
<comment type="function">
    <text evidence="2">Hydrolyzes RNA 2',3'-cyclic phosphodiester to an RNA 2'-phosphomonoester.</text>
</comment>
<feature type="short sequence motif" description="HXTX 1" evidence="2">
    <location>
        <begin position="36"/>
        <end position="39"/>
    </location>
</feature>
<dbReference type="Pfam" id="PF13563">
    <property type="entry name" value="2_5_RNA_ligase2"/>
    <property type="match status" value="1"/>
</dbReference>
<protein>
    <recommendedName>
        <fullName evidence="2">RNA 2',3'-cyclic phosphodiesterase</fullName>
        <shortName evidence="2">RNA 2',3'-CPDase</shortName>
        <ecNumber evidence="2">3.1.4.58</ecNumber>
    </recommendedName>
</protein>
<feature type="active site" description="Proton acceptor" evidence="2">
    <location>
        <position position="119"/>
    </location>
</feature>
<dbReference type="GO" id="GO:0008664">
    <property type="term" value="F:RNA 2',3'-cyclic 3'-phosphodiesterase activity"/>
    <property type="evidence" value="ECO:0007669"/>
    <property type="project" value="UniProtKB-EC"/>
</dbReference>
<dbReference type="GO" id="GO:0016874">
    <property type="term" value="F:ligase activity"/>
    <property type="evidence" value="ECO:0007669"/>
    <property type="project" value="UniProtKB-KW"/>
</dbReference>
<gene>
    <name evidence="3" type="ORF">GGQ68_004109</name>
</gene>
<feature type="active site" description="Proton donor" evidence="2">
    <location>
        <position position="36"/>
    </location>
</feature>
<dbReference type="Proteomes" id="UP000541426">
    <property type="component" value="Unassembled WGS sequence"/>
</dbReference>
<dbReference type="HAMAP" id="MF_01940">
    <property type="entry name" value="RNA_CPDase"/>
    <property type="match status" value="1"/>
</dbReference>
<dbReference type="RefSeq" id="WP_183969127.1">
    <property type="nucleotide sequence ID" value="NZ_BAABBZ010000056.1"/>
</dbReference>
<accession>A0A7W6DRA6</accession>
<dbReference type="SUPFAM" id="SSF55144">
    <property type="entry name" value="LigT-like"/>
    <property type="match status" value="1"/>
</dbReference>
<dbReference type="InterPro" id="IPR009097">
    <property type="entry name" value="Cyclic_Pdiesterase"/>
</dbReference>
<proteinExistence type="inferred from homology"/>
<dbReference type="PANTHER" id="PTHR35561:SF1">
    <property type="entry name" value="RNA 2',3'-CYCLIC PHOSPHODIESTERASE"/>
    <property type="match status" value="1"/>
</dbReference>